<accession>A0A9N9UCW0</accession>
<dbReference type="OrthoDB" id="5149601at2759"/>
<name>A0A9N9UCW0_9HYPO</name>
<reference evidence="2" key="1">
    <citation type="submission" date="2019-06" db="EMBL/GenBank/DDBJ databases">
        <authorList>
            <person name="Broberg M."/>
        </authorList>
    </citation>
    <scope>NUCLEOTIDE SEQUENCE [LARGE SCALE GENOMIC DNA]</scope>
</reference>
<keyword evidence="2" id="KW-1185">Reference proteome</keyword>
<protein>
    <submittedName>
        <fullName evidence="1">Uncharacterized protein</fullName>
    </submittedName>
</protein>
<dbReference type="Proteomes" id="UP000754883">
    <property type="component" value="Unassembled WGS sequence"/>
</dbReference>
<sequence length="314" mass="34542">MAIRYSSYQPVADINPIIDWACREIGQNPEPSKYTAWRRNCAELFNRGKRNGPLGFHALFSGQVTGHRLNEGYPDWDEMLPVPNQSAPPVPVHLLDLDLHLYHLGVDVPVDYDAYWSFAEALSLTNIRAPNRIATGVEIAQAHVGTSSQAVASMSRPSADNGAAPSLGPKPFSLYTLPGELSAQASDIGSHLGAAESGASDFRLPREWALFVQTSIYYLHSAGTLPGVMRKLAPMVCHDRLDRVQFTPDPVQVLICVNPPQEVSEVKIYSSGQCERLNWTHGDVIVLYTPCEVEASRIKCISVMVYKWGGPLSE</sequence>
<dbReference type="EMBL" id="CABFNO020001361">
    <property type="protein sequence ID" value="CAG9983309.1"/>
    <property type="molecule type" value="Genomic_DNA"/>
</dbReference>
<evidence type="ECO:0000313" key="1">
    <source>
        <dbReference type="EMBL" id="CAG9983309.1"/>
    </source>
</evidence>
<dbReference type="AlphaFoldDB" id="A0A9N9UCW0"/>
<proteinExistence type="predicted"/>
<organism evidence="1 2">
    <name type="scientific">Clonostachys byssicola</name>
    <dbReference type="NCBI Taxonomy" id="160290"/>
    <lineage>
        <taxon>Eukaryota</taxon>
        <taxon>Fungi</taxon>
        <taxon>Dikarya</taxon>
        <taxon>Ascomycota</taxon>
        <taxon>Pezizomycotina</taxon>
        <taxon>Sordariomycetes</taxon>
        <taxon>Hypocreomycetidae</taxon>
        <taxon>Hypocreales</taxon>
        <taxon>Bionectriaceae</taxon>
        <taxon>Clonostachys</taxon>
    </lineage>
</organism>
<evidence type="ECO:0000313" key="2">
    <source>
        <dbReference type="Proteomes" id="UP000754883"/>
    </source>
</evidence>
<comment type="caution">
    <text evidence="1">The sequence shown here is derived from an EMBL/GenBank/DDBJ whole genome shotgun (WGS) entry which is preliminary data.</text>
</comment>
<reference evidence="1 2" key="2">
    <citation type="submission" date="2021-10" db="EMBL/GenBank/DDBJ databases">
        <authorList>
            <person name="Piombo E."/>
        </authorList>
    </citation>
    <scope>NUCLEOTIDE SEQUENCE [LARGE SCALE GENOMIC DNA]</scope>
</reference>
<gene>
    <name evidence="1" type="ORF">CBYS24578_00010309</name>
</gene>